<dbReference type="PANTHER" id="PTHR47926">
    <property type="entry name" value="PENTATRICOPEPTIDE REPEAT-CONTAINING PROTEIN"/>
    <property type="match status" value="1"/>
</dbReference>
<dbReference type="GO" id="GO:0009451">
    <property type="term" value="P:RNA modification"/>
    <property type="evidence" value="ECO:0007669"/>
    <property type="project" value="InterPro"/>
</dbReference>
<dbReference type="AlphaFoldDB" id="A0A834YW99"/>
<evidence type="ECO:0000313" key="4">
    <source>
        <dbReference type="Proteomes" id="UP000655225"/>
    </source>
</evidence>
<feature type="repeat" description="PPR" evidence="2">
    <location>
        <begin position="85"/>
        <end position="119"/>
    </location>
</feature>
<accession>A0A834YW99</accession>
<name>A0A834YW99_TETSI</name>
<organism evidence="3 4">
    <name type="scientific">Tetracentron sinense</name>
    <name type="common">Spur-leaf</name>
    <dbReference type="NCBI Taxonomy" id="13715"/>
    <lineage>
        <taxon>Eukaryota</taxon>
        <taxon>Viridiplantae</taxon>
        <taxon>Streptophyta</taxon>
        <taxon>Embryophyta</taxon>
        <taxon>Tracheophyta</taxon>
        <taxon>Spermatophyta</taxon>
        <taxon>Magnoliopsida</taxon>
        <taxon>Trochodendrales</taxon>
        <taxon>Trochodendraceae</taxon>
        <taxon>Tetracentron</taxon>
    </lineage>
</organism>
<gene>
    <name evidence="3" type="ORF">HHK36_020942</name>
</gene>
<dbReference type="InterPro" id="IPR011990">
    <property type="entry name" value="TPR-like_helical_dom_sf"/>
</dbReference>
<dbReference type="OMA" id="GDCATYI"/>
<protein>
    <recommendedName>
        <fullName evidence="5">Pentatricopeptide repeat-containing protein</fullName>
    </recommendedName>
</protein>
<dbReference type="GO" id="GO:0003723">
    <property type="term" value="F:RNA binding"/>
    <property type="evidence" value="ECO:0007669"/>
    <property type="project" value="InterPro"/>
</dbReference>
<dbReference type="Pfam" id="PF01535">
    <property type="entry name" value="PPR"/>
    <property type="match status" value="1"/>
</dbReference>
<proteinExistence type="predicted"/>
<dbReference type="OrthoDB" id="185373at2759"/>
<sequence length="207" mass="23246">MVAETEIVCHQSVPGLDVQYRCIAKGSNIQKIEDIVDASSPSSPVFRQIRPSELVSTEKWRSEVVSYLFCCSRAKKLFDGMHQRNTISWNAMLVGVVMHGDGESALMLFFEMQKVGVKPDDITFIAIFTACSYSGMTYEGLQMFRNMCTVYGIEPKSEHYGCMVDFLGRAGLFEEAKEIIQRIPNSIKPSEEAIAWRALLSACCFLI</sequence>
<reference evidence="3 4" key="1">
    <citation type="submission" date="2020-04" db="EMBL/GenBank/DDBJ databases">
        <title>Plant Genome Project.</title>
        <authorList>
            <person name="Zhang R.-G."/>
        </authorList>
    </citation>
    <scope>NUCLEOTIDE SEQUENCE [LARGE SCALE GENOMIC DNA]</scope>
    <source>
        <strain evidence="3">YNK0</strain>
        <tissue evidence="3">Leaf</tissue>
    </source>
</reference>
<comment type="caution">
    <text evidence="3">The sequence shown here is derived from an EMBL/GenBank/DDBJ whole genome shotgun (WGS) entry which is preliminary data.</text>
</comment>
<evidence type="ECO:0000313" key="3">
    <source>
        <dbReference type="EMBL" id="KAF8394725.1"/>
    </source>
</evidence>
<dbReference type="EMBL" id="JABCRI010000014">
    <property type="protein sequence ID" value="KAF8394725.1"/>
    <property type="molecule type" value="Genomic_DNA"/>
</dbReference>
<evidence type="ECO:0000256" key="2">
    <source>
        <dbReference type="PROSITE-ProRule" id="PRU00708"/>
    </source>
</evidence>
<dbReference type="PROSITE" id="PS51375">
    <property type="entry name" value="PPR"/>
    <property type="match status" value="1"/>
</dbReference>
<dbReference type="InterPro" id="IPR002885">
    <property type="entry name" value="PPR_rpt"/>
</dbReference>
<evidence type="ECO:0000256" key="1">
    <source>
        <dbReference type="ARBA" id="ARBA00022737"/>
    </source>
</evidence>
<evidence type="ECO:0008006" key="5">
    <source>
        <dbReference type="Google" id="ProtNLM"/>
    </source>
</evidence>
<dbReference type="Pfam" id="PF13041">
    <property type="entry name" value="PPR_2"/>
    <property type="match status" value="1"/>
</dbReference>
<dbReference type="PANTHER" id="PTHR47926:SF352">
    <property type="entry name" value="REPEAT-CONTAINING PROTEIN, PUTATIVE-RELATED"/>
    <property type="match status" value="1"/>
</dbReference>
<dbReference type="Proteomes" id="UP000655225">
    <property type="component" value="Unassembled WGS sequence"/>
</dbReference>
<dbReference type="Gene3D" id="1.25.40.10">
    <property type="entry name" value="Tetratricopeptide repeat domain"/>
    <property type="match status" value="1"/>
</dbReference>
<keyword evidence="1" id="KW-0677">Repeat</keyword>
<dbReference type="NCBIfam" id="TIGR00756">
    <property type="entry name" value="PPR"/>
    <property type="match status" value="1"/>
</dbReference>
<dbReference type="InterPro" id="IPR046960">
    <property type="entry name" value="PPR_At4g14850-like_plant"/>
</dbReference>
<keyword evidence="4" id="KW-1185">Reference proteome</keyword>